<dbReference type="InterPro" id="IPR001261">
    <property type="entry name" value="ArgE/DapE_CS"/>
</dbReference>
<dbReference type="InterPro" id="IPR010161">
    <property type="entry name" value="Peptidase_M20B"/>
</dbReference>
<dbReference type="EMBL" id="CP117167">
    <property type="protein sequence ID" value="WCT12658.1"/>
    <property type="molecule type" value="Genomic_DNA"/>
</dbReference>
<name>A0ABY7T8U3_9SPHI</name>
<dbReference type="RefSeq" id="WP_273630922.1">
    <property type="nucleotide sequence ID" value="NZ_CP117167.1"/>
</dbReference>
<evidence type="ECO:0000313" key="11">
    <source>
        <dbReference type="Proteomes" id="UP001216139"/>
    </source>
</evidence>
<comment type="similarity">
    <text evidence="2">Belongs to the peptidase M20B family.</text>
</comment>
<dbReference type="NCBIfam" id="NF009920">
    <property type="entry name" value="PRK13381.1"/>
    <property type="match status" value="1"/>
</dbReference>
<proteinExistence type="inferred from homology"/>
<evidence type="ECO:0000256" key="1">
    <source>
        <dbReference type="ARBA" id="ARBA00001947"/>
    </source>
</evidence>
<dbReference type="NCBIfam" id="NF003976">
    <property type="entry name" value="PRK05469.1"/>
    <property type="match status" value="1"/>
</dbReference>
<keyword evidence="3" id="KW-0645">Protease</keyword>
<keyword evidence="11" id="KW-1185">Reference proteome</keyword>
<keyword evidence="10" id="KW-0031">Aminopeptidase</keyword>
<dbReference type="InterPro" id="IPR036264">
    <property type="entry name" value="Bact_exopeptidase_dim_dom"/>
</dbReference>
<protein>
    <recommendedName>
        <fullName evidence="8">Peptidase T</fullName>
        <ecNumber evidence="8">3.4.11.4</ecNumber>
    </recommendedName>
</protein>
<evidence type="ECO:0000256" key="7">
    <source>
        <dbReference type="ARBA" id="ARBA00023049"/>
    </source>
</evidence>
<dbReference type="Pfam" id="PF07687">
    <property type="entry name" value="M20_dimer"/>
    <property type="match status" value="1"/>
</dbReference>
<evidence type="ECO:0000256" key="4">
    <source>
        <dbReference type="ARBA" id="ARBA00022723"/>
    </source>
</evidence>
<organism evidence="10 11">
    <name type="scientific">Mucilaginibacter jinjuensis</name>
    <dbReference type="NCBI Taxonomy" id="1176721"/>
    <lineage>
        <taxon>Bacteria</taxon>
        <taxon>Pseudomonadati</taxon>
        <taxon>Bacteroidota</taxon>
        <taxon>Sphingobacteriia</taxon>
        <taxon>Sphingobacteriales</taxon>
        <taxon>Sphingobacteriaceae</taxon>
        <taxon>Mucilaginibacter</taxon>
    </lineage>
</organism>
<evidence type="ECO:0000256" key="5">
    <source>
        <dbReference type="ARBA" id="ARBA00022801"/>
    </source>
</evidence>
<feature type="domain" description="Peptidase M20 dimerisation" evidence="9">
    <location>
        <begin position="214"/>
        <end position="307"/>
    </location>
</feature>
<dbReference type="SUPFAM" id="SSF53187">
    <property type="entry name" value="Zn-dependent exopeptidases"/>
    <property type="match status" value="1"/>
</dbReference>
<evidence type="ECO:0000256" key="6">
    <source>
        <dbReference type="ARBA" id="ARBA00022833"/>
    </source>
</evidence>
<dbReference type="PANTHER" id="PTHR42994:SF1">
    <property type="entry name" value="PEPTIDASE T"/>
    <property type="match status" value="1"/>
</dbReference>
<gene>
    <name evidence="10" type="primary">pepT</name>
    <name evidence="10" type="ORF">PQO05_01775</name>
</gene>
<dbReference type="SUPFAM" id="SSF55031">
    <property type="entry name" value="Bacterial exopeptidase dimerisation domain"/>
    <property type="match status" value="1"/>
</dbReference>
<dbReference type="PIRSF" id="PIRSF037215">
    <property type="entry name" value="Peptidase_M20B"/>
    <property type="match status" value="1"/>
</dbReference>
<dbReference type="GO" id="GO:0045148">
    <property type="term" value="F:tripeptide aminopeptidase activity"/>
    <property type="evidence" value="ECO:0007669"/>
    <property type="project" value="UniProtKB-EC"/>
</dbReference>
<dbReference type="Pfam" id="PF01546">
    <property type="entry name" value="Peptidase_M20"/>
    <property type="match status" value="1"/>
</dbReference>
<keyword evidence="5 10" id="KW-0378">Hydrolase</keyword>
<accession>A0ABY7T8U3</accession>
<evidence type="ECO:0000256" key="2">
    <source>
        <dbReference type="ARBA" id="ARBA00009692"/>
    </source>
</evidence>
<dbReference type="Gene3D" id="3.30.70.360">
    <property type="match status" value="1"/>
</dbReference>
<dbReference type="EC" id="3.4.11.4" evidence="8"/>
<evidence type="ECO:0000256" key="8">
    <source>
        <dbReference type="NCBIfam" id="TIGR01882"/>
    </source>
</evidence>
<dbReference type="PANTHER" id="PTHR42994">
    <property type="entry name" value="PEPTIDASE T"/>
    <property type="match status" value="1"/>
</dbReference>
<dbReference type="InterPro" id="IPR011650">
    <property type="entry name" value="Peptidase_M20_dimer"/>
</dbReference>
<comment type="cofactor">
    <cofactor evidence="1">
        <name>Zn(2+)</name>
        <dbReference type="ChEBI" id="CHEBI:29105"/>
    </cofactor>
</comment>
<evidence type="ECO:0000313" key="10">
    <source>
        <dbReference type="EMBL" id="WCT12658.1"/>
    </source>
</evidence>
<reference evidence="10 11" key="1">
    <citation type="submission" date="2023-02" db="EMBL/GenBank/DDBJ databases">
        <title>Genome sequence of Mucilaginibacter jinjuensis strain KACC 16571.</title>
        <authorList>
            <person name="Kim S."/>
            <person name="Heo J."/>
            <person name="Kwon S.-W."/>
        </authorList>
    </citation>
    <scope>NUCLEOTIDE SEQUENCE [LARGE SCALE GENOMIC DNA]</scope>
    <source>
        <strain evidence="10 11">KACC 16571</strain>
    </source>
</reference>
<dbReference type="NCBIfam" id="TIGR01882">
    <property type="entry name" value="peptidase-T"/>
    <property type="match status" value="1"/>
</dbReference>
<dbReference type="PROSITE" id="PS00759">
    <property type="entry name" value="ARGE_DAPE_CPG2_2"/>
    <property type="match status" value="1"/>
</dbReference>
<dbReference type="Gene3D" id="3.40.630.10">
    <property type="entry name" value="Zn peptidases"/>
    <property type="match status" value="1"/>
</dbReference>
<dbReference type="InterPro" id="IPR002933">
    <property type="entry name" value="Peptidase_M20"/>
</dbReference>
<keyword evidence="4" id="KW-0479">Metal-binding</keyword>
<keyword evidence="7" id="KW-0482">Metalloprotease</keyword>
<keyword evidence="6" id="KW-0862">Zinc</keyword>
<evidence type="ECO:0000259" key="9">
    <source>
        <dbReference type="Pfam" id="PF07687"/>
    </source>
</evidence>
<sequence length="415" mass="45323">MNSQLNFTVAERFLRYVTIDTQSDGESPTCPSTEKQKNLGRLLVEELLAIGLTDAEIDENGYVYATIPATSDKDNISVLCFCSHMDTSPDCSGENVKPLVHKNYQGQDLVLPDDNSIVLKMAEHPDLKNQIGNDVITASGTTLLGADNKAGLAEIMDAAYQLINHPEIKHGKIRILFTPDEEIGRGVDKADLKKLGADVGYTMDGESAGHFENETFSADGAKLIINGISSHPGFAKGNMQSAIKIAGKIIAALPHELSPEGTEGMEGFVHPVSVSGHAEQAVIDFIIRDFEDEKLVDYANVIRSIANGVIKSFPGTTFDLQVKEQYRNMKKVLDQHPKITEYGLEAIKRAGLKPELKSIRGGTDGSRLSFMGLPCPNIFAGEHAFHGKQEWVSIQDMQKAVEVILNLAEVWEENS</sequence>
<dbReference type="Proteomes" id="UP001216139">
    <property type="component" value="Chromosome"/>
</dbReference>
<dbReference type="CDD" id="cd03892">
    <property type="entry name" value="M20_peptT"/>
    <property type="match status" value="1"/>
</dbReference>
<evidence type="ECO:0000256" key="3">
    <source>
        <dbReference type="ARBA" id="ARBA00022670"/>
    </source>
</evidence>